<comment type="caution">
    <text evidence="2">The sequence shown here is derived from an EMBL/GenBank/DDBJ whole genome shotgun (WGS) entry which is preliminary data.</text>
</comment>
<dbReference type="EMBL" id="LDYG01000003">
    <property type="protein sequence ID" value="KUP09088.1"/>
    <property type="molecule type" value="Genomic_DNA"/>
</dbReference>
<gene>
    <name evidence="2" type="ORF">Q75_01180</name>
</gene>
<dbReference type="GO" id="GO:0008168">
    <property type="term" value="F:methyltransferase activity"/>
    <property type="evidence" value="ECO:0007669"/>
    <property type="project" value="UniProtKB-KW"/>
</dbReference>
<dbReference type="STRING" id="1150625.Q75_01180"/>
<dbReference type="OrthoDB" id="146133at2"/>
<dbReference type="PATRIC" id="fig|1150625.3.peg.245"/>
<sequence length="329" mass="38248">MITDYVRLWKARTWMKSNEPFLSSWHAYVGYELDLFEEFKKPVTVQQVAVGRDLEQELLSQWVDVGVVLKHLKKDSKERVKTIRKWKLPMSKGSDVSSGVLLKEMMELHIPSLIKYPELMKTKKRQHFDADHHGETVAKTSSLLEKMAFPEVEKLVRKEEAEQVLDIGCGEAGYVMRLGEKFPKKNFTGIEIHEEVAKHAMERVRDHSNISIVNQDLYSFHPEKQYDLIMANNILHYIDPTTRTTLFSQIHEWLQEDGVLSVITPIQRSKYGKQFSSAFNSFFTSFDNLYPIPSEQELEDIAKASNFTLEDSKPIVKEGGWYIVTFRKN</sequence>
<dbReference type="RefSeq" id="WP_010171111.1">
    <property type="nucleotide sequence ID" value="NZ_LDYG01000003.1"/>
</dbReference>
<protein>
    <submittedName>
        <fullName evidence="2">Methyltransferase type 12</fullName>
    </submittedName>
</protein>
<dbReference type="InterPro" id="IPR050723">
    <property type="entry name" value="CFA/CMAS"/>
</dbReference>
<evidence type="ECO:0000313" key="2">
    <source>
        <dbReference type="EMBL" id="KUP09088.1"/>
    </source>
</evidence>
<dbReference type="PANTHER" id="PTHR43667:SF2">
    <property type="entry name" value="FATTY ACID C-METHYL TRANSFERASE"/>
    <property type="match status" value="1"/>
</dbReference>
<evidence type="ECO:0000313" key="3">
    <source>
        <dbReference type="Proteomes" id="UP000074108"/>
    </source>
</evidence>
<dbReference type="InterPro" id="IPR029063">
    <property type="entry name" value="SAM-dependent_MTases_sf"/>
</dbReference>
<keyword evidence="2" id="KW-0808">Transferase</keyword>
<organism evidence="2 3">
    <name type="scientific">Bacillus coahuilensis p1.1.43</name>
    <dbReference type="NCBI Taxonomy" id="1150625"/>
    <lineage>
        <taxon>Bacteria</taxon>
        <taxon>Bacillati</taxon>
        <taxon>Bacillota</taxon>
        <taxon>Bacilli</taxon>
        <taxon>Bacillales</taxon>
        <taxon>Bacillaceae</taxon>
        <taxon>Bacillus</taxon>
    </lineage>
</organism>
<proteinExistence type="predicted"/>
<dbReference type="Pfam" id="PF13649">
    <property type="entry name" value="Methyltransf_25"/>
    <property type="match status" value="1"/>
</dbReference>
<feature type="domain" description="Methyltransferase" evidence="1">
    <location>
        <begin position="164"/>
        <end position="258"/>
    </location>
</feature>
<accession>A0A147KBZ1</accession>
<reference evidence="2 3" key="1">
    <citation type="journal article" date="2016" name="Front. Microbiol.">
        <title>Microevolution Analysis of Bacillus coahuilensis Unveils Differences in Phosphorus Acquisition Strategies and Their Regulation.</title>
        <authorList>
            <person name="Gomez-Lunar Z."/>
            <person name="Hernandez-Gonzalez I."/>
            <person name="Rodriguez-Torres M.D."/>
            <person name="Souza V."/>
            <person name="Olmedo-Alvarez G."/>
        </authorList>
    </citation>
    <scope>NUCLEOTIDE SEQUENCE [LARGE SCALE GENOMIC DNA]</scope>
    <source>
        <strain evidence="3">p1.1.43</strain>
    </source>
</reference>
<dbReference type="InterPro" id="IPR041698">
    <property type="entry name" value="Methyltransf_25"/>
</dbReference>
<dbReference type="Gene3D" id="3.40.50.150">
    <property type="entry name" value="Vaccinia Virus protein VP39"/>
    <property type="match status" value="1"/>
</dbReference>
<name>A0A147KBZ1_9BACI</name>
<dbReference type="GO" id="GO:0032259">
    <property type="term" value="P:methylation"/>
    <property type="evidence" value="ECO:0007669"/>
    <property type="project" value="UniProtKB-KW"/>
</dbReference>
<dbReference type="SUPFAM" id="SSF53335">
    <property type="entry name" value="S-adenosyl-L-methionine-dependent methyltransferases"/>
    <property type="match status" value="1"/>
</dbReference>
<dbReference type="AlphaFoldDB" id="A0A147KBZ1"/>
<dbReference type="PANTHER" id="PTHR43667">
    <property type="entry name" value="CYCLOPROPANE-FATTY-ACYL-PHOSPHOLIPID SYNTHASE"/>
    <property type="match status" value="1"/>
</dbReference>
<keyword evidence="3" id="KW-1185">Reference proteome</keyword>
<dbReference type="CDD" id="cd02440">
    <property type="entry name" value="AdoMet_MTases"/>
    <property type="match status" value="1"/>
</dbReference>
<dbReference type="Proteomes" id="UP000074108">
    <property type="component" value="Unassembled WGS sequence"/>
</dbReference>
<keyword evidence="2" id="KW-0489">Methyltransferase</keyword>
<evidence type="ECO:0000259" key="1">
    <source>
        <dbReference type="Pfam" id="PF13649"/>
    </source>
</evidence>